<dbReference type="Proteomes" id="UP001224775">
    <property type="component" value="Unassembled WGS sequence"/>
</dbReference>
<evidence type="ECO:0000256" key="1">
    <source>
        <dbReference type="SAM" id="MobiDB-lite"/>
    </source>
</evidence>
<accession>A0AAD8Y259</accession>
<feature type="compositionally biased region" description="Gly residues" evidence="1">
    <location>
        <begin position="14"/>
        <end position="41"/>
    </location>
</feature>
<protein>
    <submittedName>
        <fullName evidence="2">Uncharacterized protein</fullName>
    </submittedName>
</protein>
<feature type="region of interest" description="Disordered" evidence="1">
    <location>
        <begin position="1"/>
        <end position="81"/>
    </location>
</feature>
<sequence>MGRSQVERNRIKGRPGGRGGRGRGGGSGNSGAGGRGGGGGRSSSNKRRSGPDPRTLGDNAFRFERRNKDDTSNDDDDYGSSDILLDDFNTGLLLGSDYYGASHYDLQEDDYNEVETTTSFENSSDNDWMSVDVQALTACLKQLPIHERLDVPYHVGKHIESRYGIDNAAAGGKKTLAELREESKCIVNNDDDYGISNSADDLPTVEEIDTITNQNSSETEKAKADNNSDGDEDDEDDLDAWLDDMIS</sequence>
<gene>
    <name evidence="2" type="ORF">QTG54_011326</name>
</gene>
<dbReference type="EMBL" id="JATAAI010000022">
    <property type="protein sequence ID" value="KAK1738032.1"/>
    <property type="molecule type" value="Genomic_DNA"/>
</dbReference>
<keyword evidence="3" id="KW-1185">Reference proteome</keyword>
<feature type="compositionally biased region" description="Basic and acidic residues" evidence="1">
    <location>
        <begin position="1"/>
        <end position="10"/>
    </location>
</feature>
<evidence type="ECO:0000313" key="2">
    <source>
        <dbReference type="EMBL" id="KAK1738032.1"/>
    </source>
</evidence>
<evidence type="ECO:0000313" key="3">
    <source>
        <dbReference type="Proteomes" id="UP001224775"/>
    </source>
</evidence>
<feature type="compositionally biased region" description="Acidic residues" evidence="1">
    <location>
        <begin position="228"/>
        <end position="247"/>
    </location>
</feature>
<feature type="region of interest" description="Disordered" evidence="1">
    <location>
        <begin position="193"/>
        <end position="247"/>
    </location>
</feature>
<reference evidence="2" key="1">
    <citation type="submission" date="2023-06" db="EMBL/GenBank/DDBJ databases">
        <title>Survivors Of The Sea: Transcriptome response of Skeletonema marinoi to long-term dormancy.</title>
        <authorList>
            <person name="Pinder M.I.M."/>
            <person name="Kourtchenko O."/>
            <person name="Robertson E.K."/>
            <person name="Larsson T."/>
            <person name="Maumus F."/>
            <person name="Osuna-Cruz C.M."/>
            <person name="Vancaester E."/>
            <person name="Stenow R."/>
            <person name="Vandepoele K."/>
            <person name="Ploug H."/>
            <person name="Bruchert V."/>
            <person name="Godhe A."/>
            <person name="Topel M."/>
        </authorList>
    </citation>
    <scope>NUCLEOTIDE SEQUENCE</scope>
    <source>
        <strain evidence="2">R05AC</strain>
    </source>
</reference>
<name>A0AAD8Y259_9STRA</name>
<proteinExistence type="predicted"/>
<feature type="compositionally biased region" description="Basic and acidic residues" evidence="1">
    <location>
        <begin position="61"/>
        <end position="71"/>
    </location>
</feature>
<organism evidence="2 3">
    <name type="scientific">Skeletonema marinoi</name>
    <dbReference type="NCBI Taxonomy" id="267567"/>
    <lineage>
        <taxon>Eukaryota</taxon>
        <taxon>Sar</taxon>
        <taxon>Stramenopiles</taxon>
        <taxon>Ochrophyta</taxon>
        <taxon>Bacillariophyta</taxon>
        <taxon>Coscinodiscophyceae</taxon>
        <taxon>Thalassiosirophycidae</taxon>
        <taxon>Thalassiosirales</taxon>
        <taxon>Skeletonemataceae</taxon>
        <taxon>Skeletonema</taxon>
        <taxon>Skeletonema marinoi-dohrnii complex</taxon>
    </lineage>
</organism>
<dbReference type="AlphaFoldDB" id="A0AAD8Y259"/>
<comment type="caution">
    <text evidence="2">The sequence shown here is derived from an EMBL/GenBank/DDBJ whole genome shotgun (WGS) entry which is preliminary data.</text>
</comment>